<gene>
    <name evidence="3" type="ORF">SAMN04487895_12714</name>
</gene>
<accession>A0A1H8VRN5</accession>
<proteinExistence type="predicted"/>
<dbReference type="STRING" id="1333845.SAMN04487895_12714"/>
<evidence type="ECO:0000313" key="3">
    <source>
        <dbReference type="EMBL" id="SEP18015.1"/>
    </source>
</evidence>
<evidence type="ECO:0000313" key="4">
    <source>
        <dbReference type="Proteomes" id="UP000198809"/>
    </source>
</evidence>
<dbReference type="Pfam" id="PF04865">
    <property type="entry name" value="Baseplate_J"/>
    <property type="match status" value="1"/>
</dbReference>
<protein>
    <submittedName>
        <fullName evidence="3">Phage-related baseplate assembly protein</fullName>
    </submittedName>
</protein>
<dbReference type="EMBL" id="FODH01000027">
    <property type="protein sequence ID" value="SEP18015.1"/>
    <property type="molecule type" value="Genomic_DNA"/>
</dbReference>
<evidence type="ECO:0000259" key="2">
    <source>
        <dbReference type="Pfam" id="PF26078"/>
    </source>
</evidence>
<dbReference type="InterPro" id="IPR058531">
    <property type="entry name" value="Baseplate_J_M"/>
</dbReference>
<dbReference type="RefSeq" id="WP_246590608.1">
    <property type="nucleotide sequence ID" value="NZ_CP076607.1"/>
</dbReference>
<dbReference type="InterPro" id="IPR006949">
    <property type="entry name" value="Barrel_Baseplate_J-like"/>
</dbReference>
<feature type="domain" description="Baseplate J-like central" evidence="2">
    <location>
        <begin position="208"/>
        <end position="280"/>
    </location>
</feature>
<organism evidence="3 4">
    <name type="scientific">Paenibacillus sophorae</name>
    <dbReference type="NCBI Taxonomy" id="1333845"/>
    <lineage>
        <taxon>Bacteria</taxon>
        <taxon>Bacillati</taxon>
        <taxon>Bacillota</taxon>
        <taxon>Bacilli</taxon>
        <taxon>Bacillales</taxon>
        <taxon>Paenibacillaceae</taxon>
        <taxon>Paenibacillus</taxon>
    </lineage>
</organism>
<feature type="domain" description="Baseplate protein J-like barrel" evidence="1">
    <location>
        <begin position="108"/>
        <end position="187"/>
    </location>
</feature>
<dbReference type="AlphaFoldDB" id="A0A1H8VRN5"/>
<dbReference type="InterPro" id="IPR014507">
    <property type="entry name" value="Baseplate_assembly_J_pred"/>
</dbReference>
<sequence>MTELVDLPDIAFADDDAEAIKQNIITIHAGLTGRTLASGDPERLFLMSLASIIIQQRALINQVTKGRLLRYAAGALLDHMGAFQGSGRLDPAAAITTLQFVLSIPLASATPIPAGTRAGPQGGDGSIYFVTTEYMEIPAGATTGTVKAECSATGTAGNGFLSGQINTLMDQLPFVQSVTNLTASDGGAEAETDDAFRERIRTAPESYSTAGSQGSYEFWAKSTSAAMLDVKAFSPSDGVVTVVPLLAGGVIPGQDVLDAVSETLNDREIRPLTDQVTVAAPTAITYETTLTYYISRSRASEVPAIQAAVTAAVAAYQLWQRSKLGRHINPSELIARVMAAGALRVVPSAPVYTALTATQVAQDSTTTITYGGLVDD</sequence>
<dbReference type="PANTHER" id="PTHR37829:SF3">
    <property type="entry name" value="PROTEIN JAYE-RELATED"/>
    <property type="match status" value="1"/>
</dbReference>
<dbReference type="Proteomes" id="UP000198809">
    <property type="component" value="Unassembled WGS sequence"/>
</dbReference>
<dbReference type="PIRSF" id="PIRSF020481">
    <property type="entry name" value="BAP"/>
    <property type="match status" value="1"/>
</dbReference>
<name>A0A1H8VRN5_9BACL</name>
<reference evidence="3 4" key="1">
    <citation type="submission" date="2016-10" db="EMBL/GenBank/DDBJ databases">
        <authorList>
            <person name="de Groot N.N."/>
        </authorList>
    </citation>
    <scope>NUCLEOTIDE SEQUENCE [LARGE SCALE GENOMIC DNA]</scope>
    <source>
        <strain evidence="3 4">CGMCC 1.10238</strain>
    </source>
</reference>
<evidence type="ECO:0000259" key="1">
    <source>
        <dbReference type="Pfam" id="PF04865"/>
    </source>
</evidence>
<dbReference type="InterPro" id="IPR052399">
    <property type="entry name" value="Phage_Baseplate_Assmbl_Protein"/>
</dbReference>
<dbReference type="PANTHER" id="PTHR37829">
    <property type="entry name" value="PHAGE-LIKE ELEMENT PBSX PROTEIN XKDT"/>
    <property type="match status" value="1"/>
</dbReference>
<dbReference type="Pfam" id="PF26078">
    <property type="entry name" value="Baseplate_J_M"/>
    <property type="match status" value="1"/>
</dbReference>